<keyword evidence="1" id="KW-1133">Transmembrane helix</keyword>
<dbReference type="Pfam" id="PF10327">
    <property type="entry name" value="7TM_GPCR_Sri"/>
    <property type="match status" value="1"/>
</dbReference>
<feature type="transmembrane region" description="Helical" evidence="1">
    <location>
        <begin position="14"/>
        <end position="33"/>
    </location>
</feature>
<dbReference type="AlphaFoldDB" id="A0AAV5T4R7"/>
<evidence type="ECO:0000256" key="1">
    <source>
        <dbReference type="SAM" id="Phobius"/>
    </source>
</evidence>
<dbReference type="EMBL" id="BTSX01000003">
    <property type="protein sequence ID" value="GMS89962.1"/>
    <property type="molecule type" value="Genomic_DNA"/>
</dbReference>
<feature type="transmembrane region" description="Helical" evidence="1">
    <location>
        <begin position="183"/>
        <end position="206"/>
    </location>
</feature>
<evidence type="ECO:0000313" key="3">
    <source>
        <dbReference type="Proteomes" id="UP001432027"/>
    </source>
</evidence>
<protein>
    <recommendedName>
        <fullName evidence="4">G protein-coupled receptor</fullName>
    </recommendedName>
</protein>
<keyword evidence="1" id="KW-0472">Membrane</keyword>
<evidence type="ECO:0008006" key="4">
    <source>
        <dbReference type="Google" id="ProtNLM"/>
    </source>
</evidence>
<dbReference type="InterPro" id="IPR019429">
    <property type="entry name" value="7TM_GPCR_serpentine_rcpt_Sri"/>
</dbReference>
<keyword evidence="3" id="KW-1185">Reference proteome</keyword>
<comment type="caution">
    <text evidence="2">The sequence shown here is derived from an EMBL/GenBank/DDBJ whole genome shotgun (WGS) entry which is preliminary data.</text>
</comment>
<evidence type="ECO:0000313" key="2">
    <source>
        <dbReference type="EMBL" id="GMS89962.1"/>
    </source>
</evidence>
<feature type="non-terminal residue" evidence="2">
    <location>
        <position position="207"/>
    </location>
</feature>
<gene>
    <name evidence="2" type="ORF">PENTCL1PPCAC_12137</name>
</gene>
<proteinExistence type="predicted"/>
<name>A0AAV5T4R7_9BILA</name>
<dbReference type="Proteomes" id="UP001432027">
    <property type="component" value="Unassembled WGS sequence"/>
</dbReference>
<organism evidence="2 3">
    <name type="scientific">Pristionchus entomophagus</name>
    <dbReference type="NCBI Taxonomy" id="358040"/>
    <lineage>
        <taxon>Eukaryota</taxon>
        <taxon>Metazoa</taxon>
        <taxon>Ecdysozoa</taxon>
        <taxon>Nematoda</taxon>
        <taxon>Chromadorea</taxon>
        <taxon>Rhabditida</taxon>
        <taxon>Rhabditina</taxon>
        <taxon>Diplogasteromorpha</taxon>
        <taxon>Diplogasteroidea</taxon>
        <taxon>Neodiplogasteridae</taxon>
        <taxon>Pristionchus</taxon>
    </lineage>
</organism>
<keyword evidence="1" id="KW-0812">Transmembrane</keyword>
<feature type="transmembrane region" description="Helical" evidence="1">
    <location>
        <begin position="45"/>
        <end position="63"/>
    </location>
</feature>
<sequence length="207" mass="23567">TLQIHGNIKIFRHIFTLLSLIFAVPALIIVSMCANRMSKRYSMHLVLIILLGIAMDVVLQYIWDPLMLLPALCNVRENPLLPIPGDAAFYYEVFTLSTTLNIPFFAACFLERHQAVQSPGSRWLLPKFVRHIAFVVIIIIVIAMYESYRMVALLFFEVYLIMQTLIPRWPNIAVTRAKCFERVPFVFFTLLGVGGLVVCTVVTAMVS</sequence>
<feature type="non-terminal residue" evidence="2">
    <location>
        <position position="1"/>
    </location>
</feature>
<accession>A0AAV5T4R7</accession>
<feature type="transmembrane region" description="Helical" evidence="1">
    <location>
        <begin position="151"/>
        <end position="171"/>
    </location>
</feature>
<feature type="transmembrane region" description="Helical" evidence="1">
    <location>
        <begin position="88"/>
        <end position="107"/>
    </location>
</feature>
<reference evidence="2" key="1">
    <citation type="submission" date="2023-10" db="EMBL/GenBank/DDBJ databases">
        <title>Genome assembly of Pristionchus species.</title>
        <authorList>
            <person name="Yoshida K."/>
            <person name="Sommer R.J."/>
        </authorList>
    </citation>
    <scope>NUCLEOTIDE SEQUENCE</scope>
    <source>
        <strain evidence="2">RS0144</strain>
    </source>
</reference>
<feature type="transmembrane region" description="Helical" evidence="1">
    <location>
        <begin position="128"/>
        <end position="145"/>
    </location>
</feature>